<protein>
    <recommendedName>
        <fullName evidence="3 11">Shikimate kinase</fullName>
        <shortName evidence="11">SK</shortName>
        <ecNumber evidence="3 11">2.7.1.71</ecNumber>
    </recommendedName>
</protein>
<accession>A0A7W4Z7C3</accession>
<dbReference type="GO" id="GO:0009423">
    <property type="term" value="P:chorismate biosynthetic process"/>
    <property type="evidence" value="ECO:0007669"/>
    <property type="project" value="UniProtKB-UniRule"/>
</dbReference>
<keyword evidence="5 11" id="KW-0808">Transferase</keyword>
<dbReference type="HAMAP" id="MF_00109">
    <property type="entry name" value="Shikimate_kinase"/>
    <property type="match status" value="1"/>
</dbReference>
<evidence type="ECO:0000256" key="4">
    <source>
        <dbReference type="ARBA" id="ARBA00022605"/>
    </source>
</evidence>
<comment type="caution">
    <text evidence="12">The sequence shown here is derived from an EMBL/GenBank/DDBJ whole genome shotgun (WGS) entry which is preliminary data.</text>
</comment>
<comment type="catalytic activity">
    <reaction evidence="10 11">
        <text>shikimate + ATP = 3-phosphoshikimate + ADP + H(+)</text>
        <dbReference type="Rhea" id="RHEA:13121"/>
        <dbReference type="ChEBI" id="CHEBI:15378"/>
        <dbReference type="ChEBI" id="CHEBI:30616"/>
        <dbReference type="ChEBI" id="CHEBI:36208"/>
        <dbReference type="ChEBI" id="CHEBI:145989"/>
        <dbReference type="ChEBI" id="CHEBI:456216"/>
        <dbReference type="EC" id="2.7.1.71"/>
    </reaction>
</comment>
<keyword evidence="11" id="KW-0963">Cytoplasm</keyword>
<feature type="binding site" evidence="11">
    <location>
        <begin position="13"/>
        <end position="18"/>
    </location>
    <ligand>
        <name>ATP</name>
        <dbReference type="ChEBI" id="CHEBI:30616"/>
    </ligand>
</feature>
<dbReference type="InterPro" id="IPR000623">
    <property type="entry name" value="Shikimate_kinase/TSH1"/>
</dbReference>
<keyword evidence="13" id="KW-1185">Reference proteome</keyword>
<keyword evidence="4 11" id="KW-0028">Amino-acid biosynthesis</keyword>
<reference evidence="12 13" key="1">
    <citation type="submission" date="2020-08" db="EMBL/GenBank/DDBJ databases">
        <title>Genomic Encyclopedia of Type Strains, Phase III (KMG-III): the genomes of soil and plant-associated and newly described type strains.</title>
        <authorList>
            <person name="Whitman W."/>
        </authorList>
    </citation>
    <scope>NUCLEOTIDE SEQUENCE [LARGE SCALE GENOMIC DNA]</scope>
    <source>
        <strain evidence="12 13">CECT 8654</strain>
    </source>
</reference>
<evidence type="ECO:0000256" key="3">
    <source>
        <dbReference type="ARBA" id="ARBA00012154"/>
    </source>
</evidence>
<evidence type="ECO:0000256" key="2">
    <source>
        <dbReference type="ARBA" id="ARBA00006997"/>
    </source>
</evidence>
<dbReference type="RefSeq" id="WP_183410534.1">
    <property type="nucleotide sequence ID" value="NZ_JACHWY010000002.1"/>
</dbReference>
<feature type="binding site" evidence="11">
    <location>
        <position position="17"/>
    </location>
    <ligand>
        <name>Mg(2+)</name>
        <dbReference type="ChEBI" id="CHEBI:18420"/>
    </ligand>
</feature>
<keyword evidence="7 11" id="KW-0418">Kinase</keyword>
<evidence type="ECO:0000256" key="11">
    <source>
        <dbReference type="HAMAP-Rule" id="MF_00109"/>
    </source>
</evidence>
<dbReference type="PANTHER" id="PTHR21087:SF16">
    <property type="entry name" value="SHIKIMATE KINASE 1, CHLOROPLASTIC"/>
    <property type="match status" value="1"/>
</dbReference>
<dbReference type="UniPathway" id="UPA00053">
    <property type="reaction ID" value="UER00088"/>
</dbReference>
<comment type="similarity">
    <text evidence="2 11">Belongs to the shikimate kinase family.</text>
</comment>
<dbReference type="EMBL" id="JACHWY010000002">
    <property type="protein sequence ID" value="MBB3047776.1"/>
    <property type="molecule type" value="Genomic_DNA"/>
</dbReference>
<dbReference type="GO" id="GO:0008652">
    <property type="term" value="P:amino acid biosynthetic process"/>
    <property type="evidence" value="ECO:0007669"/>
    <property type="project" value="UniProtKB-KW"/>
</dbReference>
<keyword evidence="6 11" id="KW-0547">Nucleotide-binding</keyword>
<comment type="subunit">
    <text evidence="11">Monomer.</text>
</comment>
<dbReference type="SUPFAM" id="SSF52540">
    <property type="entry name" value="P-loop containing nucleoside triphosphate hydrolases"/>
    <property type="match status" value="1"/>
</dbReference>
<dbReference type="GO" id="GO:0005829">
    <property type="term" value="C:cytosol"/>
    <property type="evidence" value="ECO:0007669"/>
    <property type="project" value="TreeGrafter"/>
</dbReference>
<evidence type="ECO:0000313" key="13">
    <source>
        <dbReference type="Proteomes" id="UP000537130"/>
    </source>
</evidence>
<comment type="cofactor">
    <cofactor evidence="11">
        <name>Mg(2+)</name>
        <dbReference type="ChEBI" id="CHEBI:18420"/>
    </cofactor>
    <text evidence="11">Binds 1 Mg(2+) ion per subunit.</text>
</comment>
<evidence type="ECO:0000256" key="6">
    <source>
        <dbReference type="ARBA" id="ARBA00022741"/>
    </source>
</evidence>
<comment type="subcellular location">
    <subcellularLocation>
        <location evidence="11">Cytoplasm</location>
    </subcellularLocation>
</comment>
<dbReference type="AlphaFoldDB" id="A0A7W4Z7C3"/>
<dbReference type="GO" id="GO:0005524">
    <property type="term" value="F:ATP binding"/>
    <property type="evidence" value="ECO:0007669"/>
    <property type="project" value="UniProtKB-UniRule"/>
</dbReference>
<proteinExistence type="inferred from homology"/>
<keyword evidence="9 11" id="KW-0057">Aromatic amino acid biosynthesis</keyword>
<evidence type="ECO:0000313" key="12">
    <source>
        <dbReference type="EMBL" id="MBB3047776.1"/>
    </source>
</evidence>
<evidence type="ECO:0000256" key="5">
    <source>
        <dbReference type="ARBA" id="ARBA00022679"/>
    </source>
</evidence>
<dbReference type="GO" id="GO:0000287">
    <property type="term" value="F:magnesium ion binding"/>
    <property type="evidence" value="ECO:0007669"/>
    <property type="project" value="UniProtKB-UniRule"/>
</dbReference>
<dbReference type="Gene3D" id="3.40.50.300">
    <property type="entry name" value="P-loop containing nucleotide triphosphate hydrolases"/>
    <property type="match status" value="1"/>
</dbReference>
<dbReference type="GO" id="GO:0004765">
    <property type="term" value="F:shikimate kinase activity"/>
    <property type="evidence" value="ECO:0007669"/>
    <property type="project" value="UniProtKB-UniRule"/>
</dbReference>
<dbReference type="EC" id="2.7.1.71" evidence="3 11"/>
<dbReference type="InterPro" id="IPR027417">
    <property type="entry name" value="P-loop_NTPase"/>
</dbReference>
<dbReference type="InterPro" id="IPR031322">
    <property type="entry name" value="Shikimate/glucono_kinase"/>
</dbReference>
<dbReference type="CDD" id="cd00464">
    <property type="entry name" value="SK"/>
    <property type="match status" value="1"/>
</dbReference>
<comment type="function">
    <text evidence="11">Catalyzes the specific phosphorylation of the 3-hydroxyl group of shikimic acid using ATP as a cosubstrate.</text>
</comment>
<feature type="binding site" evidence="11">
    <location>
        <position position="154"/>
    </location>
    <ligand>
        <name>ATP</name>
        <dbReference type="ChEBI" id="CHEBI:30616"/>
    </ligand>
</feature>
<dbReference type="InterPro" id="IPR023000">
    <property type="entry name" value="Shikimate_kinase_CS"/>
</dbReference>
<feature type="binding site" evidence="11">
    <location>
        <position position="81"/>
    </location>
    <ligand>
        <name>substrate</name>
    </ligand>
</feature>
<feature type="binding site" evidence="11">
    <location>
        <position position="118"/>
    </location>
    <ligand>
        <name>ATP</name>
        <dbReference type="ChEBI" id="CHEBI:30616"/>
    </ligand>
</feature>
<evidence type="ECO:0000256" key="1">
    <source>
        <dbReference type="ARBA" id="ARBA00004842"/>
    </source>
</evidence>
<dbReference type="Pfam" id="PF01202">
    <property type="entry name" value="SKI"/>
    <property type="match status" value="1"/>
</dbReference>
<organism evidence="12 13">
    <name type="scientific">Litorivivens lipolytica</name>
    <dbReference type="NCBI Taxonomy" id="1524264"/>
    <lineage>
        <taxon>Bacteria</taxon>
        <taxon>Pseudomonadati</taxon>
        <taxon>Pseudomonadota</taxon>
        <taxon>Gammaproteobacteria</taxon>
        <taxon>Litorivivens</taxon>
    </lineage>
</organism>
<name>A0A7W4Z7C3_9GAMM</name>
<feature type="binding site" evidence="11">
    <location>
        <position position="59"/>
    </location>
    <ligand>
        <name>substrate</name>
    </ligand>
</feature>
<dbReference type="GO" id="GO:0009073">
    <property type="term" value="P:aromatic amino acid family biosynthetic process"/>
    <property type="evidence" value="ECO:0007669"/>
    <property type="project" value="UniProtKB-KW"/>
</dbReference>
<dbReference type="Proteomes" id="UP000537130">
    <property type="component" value="Unassembled WGS sequence"/>
</dbReference>
<evidence type="ECO:0000256" key="8">
    <source>
        <dbReference type="ARBA" id="ARBA00022840"/>
    </source>
</evidence>
<dbReference type="PROSITE" id="PS01128">
    <property type="entry name" value="SHIKIMATE_KINASE"/>
    <property type="match status" value="1"/>
</dbReference>
<keyword evidence="11" id="KW-0460">Magnesium</keyword>
<feature type="binding site" evidence="11">
    <location>
        <position position="35"/>
    </location>
    <ligand>
        <name>substrate</name>
    </ligand>
</feature>
<comment type="pathway">
    <text evidence="1 11">Metabolic intermediate biosynthesis; chorismate biosynthesis; chorismate from D-erythrose 4-phosphate and phosphoenolpyruvate: step 5/7.</text>
</comment>
<evidence type="ECO:0000256" key="10">
    <source>
        <dbReference type="ARBA" id="ARBA00048567"/>
    </source>
</evidence>
<evidence type="ECO:0000256" key="7">
    <source>
        <dbReference type="ARBA" id="ARBA00022777"/>
    </source>
</evidence>
<sequence>MKYPRVFLVGPMGAGKSTIGRLLADDLHLEFRDADREIEERSGVDIPWIFDKEGEAGFRDRETAMIEELSQLEGVLVSTGGGVVGRPENRELMKRGAVVYLHASVDEQVRRTAKDKKRPLLQNANPRKVLEELMAVRDPLYREVATIIVHTDGRGPRAVANEIRRLLA</sequence>
<feature type="binding site" evidence="11">
    <location>
        <position position="137"/>
    </location>
    <ligand>
        <name>substrate</name>
    </ligand>
</feature>
<dbReference type="PRINTS" id="PR01100">
    <property type="entry name" value="SHIKIMTKNASE"/>
</dbReference>
<dbReference type="NCBIfam" id="NF003456">
    <property type="entry name" value="PRK05057.1"/>
    <property type="match status" value="1"/>
</dbReference>
<evidence type="ECO:0000256" key="9">
    <source>
        <dbReference type="ARBA" id="ARBA00023141"/>
    </source>
</evidence>
<gene>
    <name evidence="11" type="primary">aroK</name>
    <name evidence="12" type="ORF">FHR99_002042</name>
</gene>
<dbReference type="PANTHER" id="PTHR21087">
    <property type="entry name" value="SHIKIMATE KINASE"/>
    <property type="match status" value="1"/>
</dbReference>
<keyword evidence="8 11" id="KW-0067">ATP-binding</keyword>
<keyword evidence="11" id="KW-0479">Metal-binding</keyword>